<sequence>MTTQMFGAPVKRKEDPRLVTGGGRYLDDLGNDALAAAFVRSPHAHARIVDIDASDAIDIEGVVGIYVHEDLPGRVGEPLPLLIPHPTLTHGRTGYALARDEVNHVGEPLAMVVATDRYVAEDACQRIRVTYEQLPVVVGIEAARDGERLVHDDVPGNVAAHMLQEVGDVEAALASAPHTLTLELDIERSACMPMEGKGVYARWDRERGELRMYSSTQTSTGVRAAVAAKLDLPLAKVECIAPDVGGGFGVKIMHPWPEEVLVPWAAKLLGQPVKWTEDRREHFISSAHERGQLQQVTVGFDDEGRVLGLDVRFWHDNGAYTPYGIIVPIITSTQLLGPYKPGAYRCEFWSLYTNTVLVTPYRGAGRPQGCFAMERTMDAIADALGLDRAEVRSRNFILPSEMPYDHGLLFQDGRPLKYDSGDFPASLAKLKELVGWDDFAEHRRQAEAEGRKVGLGIGCYVEGTGVGPYEGGHIQVETSGRVNVSTGLTSQGQGHETVFAQIVAEELGVRLEDVHVTTGDTRRMAYAVGTFASRAAVMSGSAIALATRKVREKALRIAADALEVSPDDLEIVEGTVRVKGAPTTSMSLGTVSVLSNPLRYAFDEAARAATQFAGTFDPDKPPVAEGEEPGLEGKGFYSPTQATFANGMHAAIVETDPVTAEIKILRYCVIHDCGTMINPMIVEGQVHGGVAQGVGGALYERMAYDESGQLLNASFMDFLMPYASEVPTIEADHLETPSPLNPLGIKGAGEAGCIPVTAVIASAIEDAEGFPITRMPISPNELWDLRRRHAAGEIPSLHRSPSTPSTPSSQSASRTPSTSPKEPTS</sequence>
<dbReference type="InterPro" id="IPR000674">
    <property type="entry name" value="Ald_Oxase/Xan_DH_a/b"/>
</dbReference>
<evidence type="ECO:0000256" key="3">
    <source>
        <dbReference type="SAM" id="MobiDB-lite"/>
    </source>
</evidence>
<dbReference type="NCBIfam" id="NF040766">
    <property type="entry name" value="CODH_aero_grp5"/>
    <property type="match status" value="1"/>
</dbReference>
<feature type="domain" description="Aldehyde oxidase/xanthine dehydrogenase a/b hammerhead" evidence="4">
    <location>
        <begin position="20"/>
        <end position="135"/>
    </location>
</feature>
<dbReference type="EC" id="1.2.5.3" evidence="5"/>
<dbReference type="Pfam" id="PF20256">
    <property type="entry name" value="MoCoBD_2"/>
    <property type="match status" value="1"/>
</dbReference>
<dbReference type="Gene3D" id="3.30.365.10">
    <property type="entry name" value="Aldehyde oxidase/xanthine dehydrogenase, molybdopterin binding domain"/>
    <property type="match status" value="4"/>
</dbReference>
<evidence type="ECO:0000256" key="1">
    <source>
        <dbReference type="ARBA" id="ARBA00022505"/>
    </source>
</evidence>
<keyword evidence="1" id="KW-0500">Molybdenum</keyword>
<dbReference type="RefSeq" id="WP_386052470.1">
    <property type="nucleotide sequence ID" value="NZ_JBHTKH010000005.1"/>
</dbReference>
<dbReference type="InterPro" id="IPR036856">
    <property type="entry name" value="Ald_Oxase/Xan_DH_a/b_sf"/>
</dbReference>
<evidence type="ECO:0000256" key="2">
    <source>
        <dbReference type="ARBA" id="ARBA00023002"/>
    </source>
</evidence>
<evidence type="ECO:0000259" key="4">
    <source>
        <dbReference type="SMART" id="SM01008"/>
    </source>
</evidence>
<keyword evidence="6" id="KW-1185">Reference proteome</keyword>
<evidence type="ECO:0000313" key="6">
    <source>
        <dbReference type="Proteomes" id="UP001597046"/>
    </source>
</evidence>
<feature type="region of interest" description="Disordered" evidence="3">
    <location>
        <begin position="788"/>
        <end position="825"/>
    </location>
</feature>
<dbReference type="PANTHER" id="PTHR11908:SF132">
    <property type="entry name" value="ALDEHYDE OXIDASE 1-RELATED"/>
    <property type="match status" value="1"/>
</dbReference>
<name>A0ABW3MZI3_9MICO</name>
<protein>
    <submittedName>
        <fullName evidence="5">Aerobic carbon-monoxide dehydrogenase large subunit</fullName>
        <ecNumber evidence="5">1.2.5.3</ecNumber>
    </submittedName>
</protein>
<keyword evidence="2 5" id="KW-0560">Oxidoreductase</keyword>
<reference evidence="6" key="1">
    <citation type="journal article" date="2019" name="Int. J. Syst. Evol. Microbiol.">
        <title>The Global Catalogue of Microorganisms (GCM) 10K type strain sequencing project: providing services to taxonomists for standard genome sequencing and annotation.</title>
        <authorList>
            <consortium name="The Broad Institute Genomics Platform"/>
            <consortium name="The Broad Institute Genome Sequencing Center for Infectious Disease"/>
            <person name="Wu L."/>
            <person name="Ma J."/>
        </authorList>
    </citation>
    <scope>NUCLEOTIDE SEQUENCE [LARGE SCALE GENOMIC DNA]</scope>
    <source>
        <strain evidence="6">CCUG 57508</strain>
    </source>
</reference>
<dbReference type="Pfam" id="PF01315">
    <property type="entry name" value="Ald_Xan_dh_C"/>
    <property type="match status" value="1"/>
</dbReference>
<dbReference type="InterPro" id="IPR037165">
    <property type="entry name" value="AldOxase/xan_DH_Mopterin-bd_sf"/>
</dbReference>
<dbReference type="EMBL" id="JBHTKH010000005">
    <property type="protein sequence ID" value="MFD1054565.1"/>
    <property type="molecule type" value="Genomic_DNA"/>
</dbReference>
<dbReference type="InterPro" id="IPR008274">
    <property type="entry name" value="AldOxase/xan_DH_MoCoBD1"/>
</dbReference>
<feature type="compositionally biased region" description="Low complexity" evidence="3">
    <location>
        <begin position="795"/>
        <end position="825"/>
    </location>
</feature>
<dbReference type="PANTHER" id="PTHR11908">
    <property type="entry name" value="XANTHINE DEHYDROGENASE"/>
    <property type="match status" value="1"/>
</dbReference>
<proteinExistence type="predicted"/>
<dbReference type="InterPro" id="IPR046867">
    <property type="entry name" value="AldOxase/xan_DH_MoCoBD2"/>
</dbReference>
<comment type="caution">
    <text evidence="5">The sequence shown here is derived from an EMBL/GenBank/DDBJ whole genome shotgun (WGS) entry which is preliminary data.</text>
</comment>
<dbReference type="SMART" id="SM01008">
    <property type="entry name" value="Ald_Xan_dh_C"/>
    <property type="match status" value="1"/>
</dbReference>
<gene>
    <name evidence="5" type="primary">cutA</name>
    <name evidence="5" type="ORF">ACFQ2V_09640</name>
</gene>
<dbReference type="Pfam" id="PF02738">
    <property type="entry name" value="MoCoBD_1"/>
    <property type="match status" value="1"/>
</dbReference>
<dbReference type="Gene3D" id="3.90.1170.50">
    <property type="entry name" value="Aldehyde oxidase/xanthine dehydrogenase, a/b hammerhead"/>
    <property type="match status" value="1"/>
</dbReference>
<dbReference type="Proteomes" id="UP001597046">
    <property type="component" value="Unassembled WGS sequence"/>
</dbReference>
<dbReference type="GO" id="GO:0008805">
    <property type="term" value="F:carbon-monoxide oxygenase activity"/>
    <property type="evidence" value="ECO:0007669"/>
    <property type="project" value="UniProtKB-EC"/>
</dbReference>
<organism evidence="5 6">
    <name type="scientific">Terrabacter terrigena</name>
    <dbReference type="NCBI Taxonomy" id="574718"/>
    <lineage>
        <taxon>Bacteria</taxon>
        <taxon>Bacillati</taxon>
        <taxon>Actinomycetota</taxon>
        <taxon>Actinomycetes</taxon>
        <taxon>Micrococcales</taxon>
        <taxon>Intrasporangiaceae</taxon>
        <taxon>Terrabacter</taxon>
    </lineage>
</organism>
<dbReference type="SUPFAM" id="SSF56003">
    <property type="entry name" value="Molybdenum cofactor-binding domain"/>
    <property type="match status" value="1"/>
</dbReference>
<accession>A0ABW3MZI3</accession>
<dbReference type="SUPFAM" id="SSF54665">
    <property type="entry name" value="CO dehydrogenase molybdoprotein N-domain-like"/>
    <property type="match status" value="1"/>
</dbReference>
<evidence type="ECO:0000313" key="5">
    <source>
        <dbReference type="EMBL" id="MFD1054565.1"/>
    </source>
</evidence>
<dbReference type="InterPro" id="IPR016208">
    <property type="entry name" value="Ald_Oxase/xanthine_DH-like"/>
</dbReference>